<accession>A0A4Q9GRT0</accession>
<dbReference type="PRINTS" id="PR01036">
    <property type="entry name" value="TCRTETB"/>
</dbReference>
<reference evidence="11" key="1">
    <citation type="submission" date="2019-02" db="EMBL/GenBank/DDBJ databases">
        <title>Glaciihabitans arcticus sp. nov., a psychrotolerant bacterium isolated from polar soil.</title>
        <authorList>
            <person name="Dahal R.H."/>
        </authorList>
    </citation>
    <scope>NUCLEOTIDE SEQUENCE [LARGE SCALE GENOMIC DNA]</scope>
    <source>
        <strain evidence="11">RP-3-7</strain>
    </source>
</reference>
<evidence type="ECO:0000256" key="7">
    <source>
        <dbReference type="ARBA" id="ARBA00023136"/>
    </source>
</evidence>
<feature type="transmembrane region" description="Helical" evidence="8">
    <location>
        <begin position="155"/>
        <end position="175"/>
    </location>
</feature>
<dbReference type="PANTHER" id="PTHR42718:SF9">
    <property type="entry name" value="MAJOR FACILITATOR SUPERFAMILY MULTIDRUG TRANSPORTER MFSC"/>
    <property type="match status" value="1"/>
</dbReference>
<evidence type="ECO:0000256" key="1">
    <source>
        <dbReference type="ARBA" id="ARBA00004651"/>
    </source>
</evidence>
<comment type="caution">
    <text evidence="10">The sequence shown here is derived from an EMBL/GenBank/DDBJ whole genome shotgun (WGS) entry which is preliminary data.</text>
</comment>
<evidence type="ECO:0000259" key="9">
    <source>
        <dbReference type="PROSITE" id="PS50850"/>
    </source>
</evidence>
<feature type="transmembrane region" description="Helical" evidence="8">
    <location>
        <begin position="375"/>
        <end position="401"/>
    </location>
</feature>
<feature type="transmembrane region" description="Helical" evidence="8">
    <location>
        <begin position="212"/>
        <end position="232"/>
    </location>
</feature>
<feature type="transmembrane region" description="Helical" evidence="8">
    <location>
        <begin position="122"/>
        <end position="143"/>
    </location>
</feature>
<proteinExistence type="inferred from homology"/>
<feature type="domain" description="Major facilitator superfamily (MFS) profile" evidence="9">
    <location>
        <begin position="27"/>
        <end position="482"/>
    </location>
</feature>
<comment type="similarity">
    <text evidence="2">Belongs to the major facilitator superfamily. EmrB family.</text>
</comment>
<comment type="subcellular location">
    <subcellularLocation>
        <location evidence="1">Cell membrane</location>
        <topology evidence="1">Multi-pass membrane protein</topology>
    </subcellularLocation>
</comment>
<feature type="transmembrane region" description="Helical" evidence="8">
    <location>
        <begin position="244"/>
        <end position="265"/>
    </location>
</feature>
<keyword evidence="11" id="KW-1185">Reference proteome</keyword>
<evidence type="ECO:0000313" key="10">
    <source>
        <dbReference type="EMBL" id="TBN56814.1"/>
    </source>
</evidence>
<keyword evidence="6 8" id="KW-1133">Transmembrane helix</keyword>
<feature type="transmembrane region" description="Helical" evidence="8">
    <location>
        <begin position="285"/>
        <end position="310"/>
    </location>
</feature>
<dbReference type="SUPFAM" id="SSF103473">
    <property type="entry name" value="MFS general substrate transporter"/>
    <property type="match status" value="1"/>
</dbReference>
<dbReference type="EMBL" id="SISG01000001">
    <property type="protein sequence ID" value="TBN56814.1"/>
    <property type="molecule type" value="Genomic_DNA"/>
</dbReference>
<feature type="transmembrane region" description="Helical" evidence="8">
    <location>
        <begin position="181"/>
        <end position="200"/>
    </location>
</feature>
<protein>
    <submittedName>
        <fullName evidence="10">DHA2 family efflux MFS transporter permease subunit</fullName>
    </submittedName>
</protein>
<dbReference type="InterPro" id="IPR036259">
    <property type="entry name" value="MFS_trans_sf"/>
</dbReference>
<feature type="transmembrane region" description="Helical" evidence="8">
    <location>
        <begin position="65"/>
        <end position="85"/>
    </location>
</feature>
<feature type="transmembrane region" description="Helical" evidence="8">
    <location>
        <begin position="456"/>
        <end position="478"/>
    </location>
</feature>
<keyword evidence="5 8" id="KW-0812">Transmembrane</keyword>
<dbReference type="InterPro" id="IPR020846">
    <property type="entry name" value="MFS_dom"/>
</dbReference>
<dbReference type="Gene3D" id="1.20.1250.20">
    <property type="entry name" value="MFS general substrate transporter like domains"/>
    <property type="match status" value="1"/>
</dbReference>
<gene>
    <name evidence="10" type="ORF">EYE40_05040</name>
</gene>
<keyword evidence="3" id="KW-0813">Transport</keyword>
<dbReference type="NCBIfam" id="TIGR00711">
    <property type="entry name" value="efflux_EmrB"/>
    <property type="match status" value="1"/>
</dbReference>
<dbReference type="GO" id="GO:0022857">
    <property type="term" value="F:transmembrane transporter activity"/>
    <property type="evidence" value="ECO:0007669"/>
    <property type="project" value="InterPro"/>
</dbReference>
<feature type="transmembrane region" description="Helical" evidence="8">
    <location>
        <begin position="422"/>
        <end position="444"/>
    </location>
</feature>
<dbReference type="Pfam" id="PF07690">
    <property type="entry name" value="MFS_1"/>
    <property type="match status" value="1"/>
</dbReference>
<evidence type="ECO:0000256" key="3">
    <source>
        <dbReference type="ARBA" id="ARBA00022448"/>
    </source>
</evidence>
<feature type="transmembrane region" description="Helical" evidence="8">
    <location>
        <begin position="92"/>
        <end position="116"/>
    </location>
</feature>
<dbReference type="Gene3D" id="1.20.1720.10">
    <property type="entry name" value="Multidrug resistance protein D"/>
    <property type="match status" value="1"/>
</dbReference>
<keyword evidence="7 8" id="KW-0472">Membrane</keyword>
<dbReference type="AlphaFoldDB" id="A0A4Q9GRT0"/>
<evidence type="ECO:0000256" key="8">
    <source>
        <dbReference type="SAM" id="Phobius"/>
    </source>
</evidence>
<sequence length="493" mass="51485">MTRTASIPIQSPSDPTGAALAKRNNLVISLLLGSAFVVILNETIMNVALPRIMEDLGIAPSVGQWLTTAFLLTMAIVIPITGFILERFDTRPVFLTAMALFSVGTVTAALAPGFALLLVGRVVQACGTAIMMPLLMTTVLTLVASSDRGRIMGRISIVMSVAPALGPTFSGLILNVLPWPWLFWVVLPIALAALIVGAVLMPNVTESRKIPIDVLSVILSAFAFGGLIYGLSSLGEAAEGNALIPAWVPLVGGLVLLALFILRQLHLQKSDRALLDLRTFTSRNFTFSIILLSVSMVALFGTIIIIPLYAQNVLGLLPLETGLLLLPGGLVMGLLGPIVGRLYDRFGPTVLLVPGTIVLSLVFWGLSMVQADSPVFVILIAHVSLSVGLALLFTPVFTAGLGSLKPHLYSHGSAIVGTLQQVAGAAGTAIFIALMTVVGVSLAAGGAPEGEATAGGIRAAFTFGAILATAAIPLAFFVRRPEETSGEPQAAHH</sequence>
<name>A0A4Q9GRT0_9MICO</name>
<dbReference type="PROSITE" id="PS50850">
    <property type="entry name" value="MFS"/>
    <property type="match status" value="1"/>
</dbReference>
<dbReference type="InterPro" id="IPR004638">
    <property type="entry name" value="EmrB-like"/>
</dbReference>
<dbReference type="PANTHER" id="PTHR42718">
    <property type="entry name" value="MAJOR FACILITATOR SUPERFAMILY MULTIDRUG TRANSPORTER MFSC"/>
    <property type="match status" value="1"/>
</dbReference>
<feature type="transmembrane region" description="Helical" evidence="8">
    <location>
        <begin position="350"/>
        <end position="369"/>
    </location>
</feature>
<evidence type="ECO:0000256" key="2">
    <source>
        <dbReference type="ARBA" id="ARBA00008537"/>
    </source>
</evidence>
<evidence type="ECO:0000256" key="4">
    <source>
        <dbReference type="ARBA" id="ARBA00022475"/>
    </source>
</evidence>
<evidence type="ECO:0000256" key="6">
    <source>
        <dbReference type="ARBA" id="ARBA00022989"/>
    </source>
</evidence>
<feature type="transmembrane region" description="Helical" evidence="8">
    <location>
        <begin position="26"/>
        <end position="45"/>
    </location>
</feature>
<dbReference type="Proteomes" id="UP000294194">
    <property type="component" value="Unassembled WGS sequence"/>
</dbReference>
<evidence type="ECO:0000256" key="5">
    <source>
        <dbReference type="ARBA" id="ARBA00022692"/>
    </source>
</evidence>
<evidence type="ECO:0000313" key="11">
    <source>
        <dbReference type="Proteomes" id="UP000294194"/>
    </source>
</evidence>
<feature type="transmembrane region" description="Helical" evidence="8">
    <location>
        <begin position="322"/>
        <end position="343"/>
    </location>
</feature>
<keyword evidence="4" id="KW-1003">Cell membrane</keyword>
<dbReference type="RefSeq" id="WP_130980924.1">
    <property type="nucleotide sequence ID" value="NZ_SISG01000001.1"/>
</dbReference>
<dbReference type="GO" id="GO:0005886">
    <property type="term" value="C:plasma membrane"/>
    <property type="evidence" value="ECO:0007669"/>
    <property type="project" value="UniProtKB-SubCell"/>
</dbReference>
<dbReference type="InterPro" id="IPR011701">
    <property type="entry name" value="MFS"/>
</dbReference>
<organism evidence="10 11">
    <name type="scientific">Glaciihabitans arcticus</name>
    <dbReference type="NCBI Taxonomy" id="2668039"/>
    <lineage>
        <taxon>Bacteria</taxon>
        <taxon>Bacillati</taxon>
        <taxon>Actinomycetota</taxon>
        <taxon>Actinomycetes</taxon>
        <taxon>Micrococcales</taxon>
        <taxon>Microbacteriaceae</taxon>
        <taxon>Glaciihabitans</taxon>
    </lineage>
</organism>